<comment type="caution">
    <text evidence="10">The sequence shown here is derived from an EMBL/GenBank/DDBJ whole genome shotgun (WGS) entry which is preliminary data.</text>
</comment>
<dbReference type="PANTHER" id="PTHR43571:SF1">
    <property type="entry name" value="NADP-SPECIFIC GLUTAMATE DEHYDROGENASE 1-RELATED"/>
    <property type="match status" value="1"/>
</dbReference>
<evidence type="ECO:0000256" key="6">
    <source>
        <dbReference type="PIRSR" id="PIRSR000185-2"/>
    </source>
</evidence>
<reference evidence="10" key="1">
    <citation type="submission" date="2016-04" db="EMBL/GenBank/DDBJ databases">
        <authorList>
            <person name="Nguyen H.D."/>
            <person name="Samba Siva P."/>
            <person name="Cullis J."/>
            <person name="Levesque C.A."/>
            <person name="Hambleton S."/>
        </authorList>
    </citation>
    <scope>NUCLEOTIDE SEQUENCE</scope>
    <source>
        <strain evidence="10">DAOMC 236426</strain>
    </source>
</reference>
<dbReference type="PANTHER" id="PTHR43571">
    <property type="entry name" value="NADP-SPECIFIC GLUTAMATE DEHYDROGENASE 1-RELATED"/>
    <property type="match status" value="1"/>
</dbReference>
<evidence type="ECO:0000256" key="4">
    <source>
        <dbReference type="PIRNR" id="PIRNR000185"/>
    </source>
</evidence>
<dbReference type="InterPro" id="IPR014362">
    <property type="entry name" value="Glu_DH"/>
</dbReference>
<dbReference type="Gene3D" id="3.40.50.10860">
    <property type="entry name" value="Leucine Dehydrogenase, chain A, domain 1"/>
    <property type="match status" value="1"/>
</dbReference>
<dbReference type="GO" id="GO:0006537">
    <property type="term" value="P:glutamate biosynthetic process"/>
    <property type="evidence" value="ECO:0007669"/>
    <property type="project" value="TreeGrafter"/>
</dbReference>
<evidence type="ECO:0000256" key="8">
    <source>
        <dbReference type="RuleBase" id="RU004417"/>
    </source>
</evidence>
<dbReference type="InterPro" id="IPR033524">
    <property type="entry name" value="Glu/Leu/Phe/Val_DH_AS"/>
</dbReference>
<feature type="binding site" evidence="6">
    <location>
        <position position="115"/>
    </location>
    <ligand>
        <name>substrate</name>
    </ligand>
</feature>
<dbReference type="FunFam" id="3.40.50.10860:FF:000002">
    <property type="entry name" value="Glutamate dehydrogenase"/>
    <property type="match status" value="1"/>
</dbReference>
<feature type="binding site" evidence="6">
    <location>
        <position position="76"/>
    </location>
    <ligand>
        <name>substrate</name>
    </ligand>
</feature>
<dbReference type="InterPro" id="IPR036291">
    <property type="entry name" value="NAD(P)-bd_dom_sf"/>
</dbReference>
<protein>
    <recommendedName>
        <fullName evidence="4">Glutamate dehydrogenase</fullName>
    </recommendedName>
</protein>
<dbReference type="InterPro" id="IPR006096">
    <property type="entry name" value="Glu/Leu/Phe/Val/Trp_DH_C"/>
</dbReference>
<dbReference type="SMART" id="SM00839">
    <property type="entry name" value="ELFV_dehydrog"/>
    <property type="match status" value="1"/>
</dbReference>
<dbReference type="Pfam" id="PF00208">
    <property type="entry name" value="ELFV_dehydrog"/>
    <property type="match status" value="1"/>
</dbReference>
<dbReference type="AlphaFoldDB" id="A0A8X7SYN1"/>
<comment type="similarity">
    <text evidence="1 4 8">Belongs to the Glu/Leu/Phe/Val dehydrogenases family.</text>
</comment>
<dbReference type="SUPFAM" id="SSF53223">
    <property type="entry name" value="Aminoacid dehydrogenase-like, N-terminal domain"/>
    <property type="match status" value="1"/>
</dbReference>
<dbReference type="PRINTS" id="PR00082">
    <property type="entry name" value="GLFDHDRGNASE"/>
</dbReference>
<dbReference type="InterPro" id="IPR046346">
    <property type="entry name" value="Aminoacid_DH-like_N_sf"/>
</dbReference>
<dbReference type="GO" id="GO:0004354">
    <property type="term" value="F:glutamate dehydrogenase (NADP+) activity"/>
    <property type="evidence" value="ECO:0007669"/>
    <property type="project" value="TreeGrafter"/>
</dbReference>
<evidence type="ECO:0000313" key="10">
    <source>
        <dbReference type="EMBL" id="KAE8251412.1"/>
    </source>
</evidence>
<feature type="binding site" evidence="6">
    <location>
        <position position="112"/>
    </location>
    <ligand>
        <name>substrate</name>
    </ligand>
</feature>
<evidence type="ECO:0000256" key="5">
    <source>
        <dbReference type="PIRSR" id="PIRSR000185-1"/>
    </source>
</evidence>
<dbReference type="FunFam" id="3.40.50.720:FF:000030">
    <property type="entry name" value="Glutamate dehydrogenase"/>
    <property type="match status" value="1"/>
</dbReference>
<dbReference type="InterPro" id="IPR050724">
    <property type="entry name" value="Glu_Leu_Phe_Val_DH"/>
</dbReference>
<dbReference type="Pfam" id="PF02812">
    <property type="entry name" value="ELFV_dehydrog_N"/>
    <property type="match status" value="1"/>
</dbReference>
<dbReference type="InterPro" id="IPR006097">
    <property type="entry name" value="Glu/Leu/Phe/Val/Trp_DH_dimer"/>
</dbReference>
<keyword evidence="6" id="KW-0547">Nucleotide-binding</keyword>
<feature type="binding site" evidence="6">
    <location>
        <position position="397"/>
    </location>
    <ligand>
        <name>substrate</name>
    </ligand>
</feature>
<dbReference type="SUPFAM" id="SSF51735">
    <property type="entry name" value="NAD(P)-binding Rossmann-fold domains"/>
    <property type="match status" value="1"/>
</dbReference>
<evidence type="ECO:0000256" key="3">
    <source>
        <dbReference type="ARBA" id="ARBA00023002"/>
    </source>
</evidence>
<dbReference type="Gene3D" id="1.10.285.10">
    <property type="entry name" value="Glutamate Dehydrogenase, chain A, domain 3"/>
    <property type="match status" value="2"/>
</dbReference>
<dbReference type="Gene3D" id="3.40.50.720">
    <property type="entry name" value="NAD(P)-binding Rossmann-like Domain"/>
    <property type="match status" value="1"/>
</dbReference>
<dbReference type="PIRSF" id="PIRSF000185">
    <property type="entry name" value="Glu_DH"/>
    <property type="match status" value="1"/>
</dbReference>
<evidence type="ECO:0000259" key="9">
    <source>
        <dbReference type="SMART" id="SM00839"/>
    </source>
</evidence>
<evidence type="ECO:0000256" key="1">
    <source>
        <dbReference type="ARBA" id="ARBA00006382"/>
    </source>
</evidence>
<dbReference type="GO" id="GO:0005829">
    <property type="term" value="C:cytosol"/>
    <property type="evidence" value="ECO:0007669"/>
    <property type="project" value="TreeGrafter"/>
</dbReference>
<reference evidence="10" key="2">
    <citation type="journal article" date="2019" name="IMA Fungus">
        <title>Genome sequencing and comparison of five Tilletia species to identify candidate genes for the detection of regulated species infecting wheat.</title>
        <authorList>
            <person name="Nguyen H.D.T."/>
            <person name="Sultana T."/>
            <person name="Kesanakurti P."/>
            <person name="Hambleton S."/>
        </authorList>
    </citation>
    <scope>NUCLEOTIDE SEQUENCE</scope>
    <source>
        <strain evidence="10">DAOMC 236426</strain>
    </source>
</reference>
<feature type="active site" description="Proton donor" evidence="5">
    <location>
        <position position="127"/>
    </location>
</feature>
<keyword evidence="3 4" id="KW-0560">Oxidoreductase</keyword>
<keyword evidence="11" id="KW-1185">Reference proteome</keyword>
<evidence type="ECO:0000256" key="7">
    <source>
        <dbReference type="PIRSR" id="PIRSR000185-3"/>
    </source>
</evidence>
<dbReference type="GO" id="GO:0000166">
    <property type="term" value="F:nucleotide binding"/>
    <property type="evidence" value="ECO:0007669"/>
    <property type="project" value="UniProtKB-KW"/>
</dbReference>
<feature type="site" description="Important for catalysis" evidence="7">
    <location>
        <position position="167"/>
    </location>
</feature>
<evidence type="ECO:0000313" key="11">
    <source>
        <dbReference type="Proteomes" id="UP000077684"/>
    </source>
</evidence>
<dbReference type="Proteomes" id="UP000077684">
    <property type="component" value="Unassembled WGS sequence"/>
</dbReference>
<feature type="binding site" evidence="6">
    <location>
        <position position="166"/>
    </location>
    <ligand>
        <name>substrate</name>
    </ligand>
</feature>
<comment type="subunit">
    <text evidence="2">Homohexamer.</text>
</comment>
<name>A0A8X7SYN1_9BASI</name>
<gene>
    <name evidence="10" type="ORF">A4X06_0g2691</name>
</gene>
<evidence type="ECO:0000256" key="2">
    <source>
        <dbReference type="ARBA" id="ARBA00011643"/>
    </source>
</evidence>
<sequence>MSNYPQEAEFEQALGELTSTLGSFLKKNPEYQKALDIVQIPERIITFRVVWEDDKGECHVNRGYRVQFNSALGPYKGGLRFHPTVNLSILNTGLAHCVHLRVILEQFLGFEQIFKNALTGLPMGGAKGGADFDPKGKTDAELRRFTKAFATELQRHIGPNTDVPAGDIGFTGREAGIFFGTAKNLRNEWSGLITGKSPDWGGSWVRPEATGYGLVYYVSEMIQYVEGKDEASAYSGKKVAVSGSGQVAQFAALKVMELGGVVLSLSDSKGTMLAKDTSKGFTKEMIEKVYEIKTARKELSTLGDEGGALVFHGDGARPWELVDKYDIALPCATQNEMNAKEAEAAVSKGCRYVAEGSNMGLEQSAIDVLEKTRMAKGKNGTWYGPGKAANSGGVAVSGLEMAQNSQRLTWAPEEVDEKLKAIMKQCYENCYKTGAAFPPEGDKAAEELPSLVVGSNVAGFKKVADAMRQHGDWW</sequence>
<dbReference type="PROSITE" id="PS00074">
    <property type="entry name" value="GLFV_DEHYDROGENASE"/>
    <property type="match status" value="1"/>
</dbReference>
<organism evidence="10 11">
    <name type="scientific">Tilletia controversa</name>
    <name type="common">dwarf bunt fungus</name>
    <dbReference type="NCBI Taxonomy" id="13291"/>
    <lineage>
        <taxon>Eukaryota</taxon>
        <taxon>Fungi</taxon>
        <taxon>Dikarya</taxon>
        <taxon>Basidiomycota</taxon>
        <taxon>Ustilaginomycotina</taxon>
        <taxon>Exobasidiomycetes</taxon>
        <taxon>Tilletiales</taxon>
        <taxon>Tilletiaceae</taxon>
        <taxon>Tilletia</taxon>
    </lineage>
</organism>
<dbReference type="InterPro" id="IPR006095">
    <property type="entry name" value="Glu/Leu/Phe/Val/Trp_DH"/>
</dbReference>
<dbReference type="EMBL" id="LWDE02000217">
    <property type="protein sequence ID" value="KAE8251412.1"/>
    <property type="molecule type" value="Genomic_DNA"/>
</dbReference>
<feature type="domain" description="Glutamate/phenylalanine/leucine/valine/L-tryptophan dehydrogenase C-terminal" evidence="9">
    <location>
        <begin position="203"/>
        <end position="471"/>
    </location>
</feature>
<dbReference type="FunFam" id="1.10.285.10:FF:000001">
    <property type="entry name" value="Glutamate dehydrogenase"/>
    <property type="match status" value="1"/>
</dbReference>
<feature type="binding site" evidence="6">
    <location>
        <position position="210"/>
    </location>
    <ligand>
        <name>NAD(+)</name>
        <dbReference type="ChEBI" id="CHEBI:57540"/>
    </ligand>
</feature>
<keyword evidence="6" id="KW-0520">NAD</keyword>
<proteinExistence type="inferred from homology"/>
<accession>A0A8X7SYN1</accession>